<name>A0A8J6EJD1_ELECQ</name>
<keyword evidence="5" id="KW-1185">Reference proteome</keyword>
<dbReference type="PANTHER" id="PTHR24416:SF632">
    <property type="entry name" value="TYROSINE-PROTEIN KINASE STYK1-LIKE"/>
    <property type="match status" value="1"/>
</dbReference>
<evidence type="ECO:0000256" key="1">
    <source>
        <dbReference type="ARBA" id="ARBA00022741"/>
    </source>
</evidence>
<dbReference type="Gene3D" id="1.10.510.10">
    <property type="entry name" value="Transferase(Phosphotransferase) domain 1"/>
    <property type="match status" value="1"/>
</dbReference>
<dbReference type="GO" id="GO:0004714">
    <property type="term" value="F:transmembrane receptor protein tyrosine kinase activity"/>
    <property type="evidence" value="ECO:0007669"/>
    <property type="project" value="TreeGrafter"/>
</dbReference>
<dbReference type="PRINTS" id="PR00109">
    <property type="entry name" value="TYRKINASE"/>
</dbReference>
<dbReference type="GO" id="GO:0005524">
    <property type="term" value="F:ATP binding"/>
    <property type="evidence" value="ECO:0007669"/>
    <property type="project" value="UniProtKB-KW"/>
</dbReference>
<dbReference type="Pfam" id="PF07714">
    <property type="entry name" value="PK_Tyr_Ser-Thr"/>
    <property type="match status" value="1"/>
</dbReference>
<comment type="caution">
    <text evidence="4">The sequence shown here is derived from an EMBL/GenBank/DDBJ whole genome shotgun (WGS) entry which is preliminary data.</text>
</comment>
<dbReference type="EMBL" id="WNTK01000367">
    <property type="protein sequence ID" value="KAG9470056.1"/>
    <property type="molecule type" value="Genomic_DNA"/>
</dbReference>
<evidence type="ECO:0000256" key="2">
    <source>
        <dbReference type="ARBA" id="ARBA00022840"/>
    </source>
</evidence>
<evidence type="ECO:0000313" key="5">
    <source>
        <dbReference type="Proteomes" id="UP000770717"/>
    </source>
</evidence>
<dbReference type="InterPro" id="IPR050122">
    <property type="entry name" value="RTK"/>
</dbReference>
<dbReference type="PANTHER" id="PTHR24416">
    <property type="entry name" value="TYROSINE-PROTEIN KINASE RECEPTOR"/>
    <property type="match status" value="1"/>
</dbReference>
<dbReference type="InterPro" id="IPR011009">
    <property type="entry name" value="Kinase-like_dom_sf"/>
</dbReference>
<gene>
    <name evidence="4" type="ORF">GDO78_018989</name>
</gene>
<keyword evidence="2" id="KW-0067">ATP-binding</keyword>
<feature type="domain" description="Protein kinase" evidence="3">
    <location>
        <begin position="1"/>
        <end position="105"/>
    </location>
</feature>
<dbReference type="SUPFAM" id="SSF56112">
    <property type="entry name" value="Protein kinase-like (PK-like)"/>
    <property type="match status" value="1"/>
</dbReference>
<dbReference type="InterPro" id="IPR001245">
    <property type="entry name" value="Ser-Thr/Tyr_kinase_cat_dom"/>
</dbReference>
<dbReference type="GO" id="GO:0005886">
    <property type="term" value="C:plasma membrane"/>
    <property type="evidence" value="ECO:0007669"/>
    <property type="project" value="TreeGrafter"/>
</dbReference>
<dbReference type="InterPro" id="IPR000719">
    <property type="entry name" value="Prot_kinase_dom"/>
</dbReference>
<dbReference type="OrthoDB" id="4062651at2759"/>
<sequence length="123" mass="14064">MKWLSPERLTRADITEKSDVWSFGILLYEMITLGSPPYPDLEPSQMPSKRQKNYRMERPALCGPLLFEIMTNCWQWEAPLRPCFTDVMKQLQKASAQADGQTPLTAADTLSWKEYLHVAGIAS</sequence>
<keyword evidence="1" id="KW-0547">Nucleotide-binding</keyword>
<dbReference type="PROSITE" id="PS50011">
    <property type="entry name" value="PROTEIN_KINASE_DOM"/>
    <property type="match status" value="1"/>
</dbReference>
<dbReference type="AlphaFoldDB" id="A0A8J6EJD1"/>
<evidence type="ECO:0000313" key="4">
    <source>
        <dbReference type="EMBL" id="KAG9470056.1"/>
    </source>
</evidence>
<proteinExistence type="predicted"/>
<dbReference type="Proteomes" id="UP000770717">
    <property type="component" value="Unassembled WGS sequence"/>
</dbReference>
<dbReference type="GO" id="GO:0043235">
    <property type="term" value="C:receptor complex"/>
    <property type="evidence" value="ECO:0007669"/>
    <property type="project" value="TreeGrafter"/>
</dbReference>
<accession>A0A8J6EJD1</accession>
<dbReference type="GO" id="GO:0007169">
    <property type="term" value="P:cell surface receptor protein tyrosine kinase signaling pathway"/>
    <property type="evidence" value="ECO:0007669"/>
    <property type="project" value="TreeGrafter"/>
</dbReference>
<reference evidence="4" key="1">
    <citation type="thesis" date="2020" institute="ProQuest LLC" country="789 East Eisenhower Parkway, Ann Arbor, MI, USA">
        <title>Comparative Genomics and Chromosome Evolution.</title>
        <authorList>
            <person name="Mudd A.B."/>
        </authorList>
    </citation>
    <scope>NUCLEOTIDE SEQUENCE</scope>
    <source>
        <strain evidence="4">HN-11 Male</strain>
        <tissue evidence="4">Kidney and liver</tissue>
    </source>
</reference>
<protein>
    <recommendedName>
        <fullName evidence="3">Protein kinase domain-containing protein</fullName>
    </recommendedName>
</protein>
<organism evidence="4 5">
    <name type="scientific">Eleutherodactylus coqui</name>
    <name type="common">Puerto Rican coqui</name>
    <dbReference type="NCBI Taxonomy" id="57060"/>
    <lineage>
        <taxon>Eukaryota</taxon>
        <taxon>Metazoa</taxon>
        <taxon>Chordata</taxon>
        <taxon>Craniata</taxon>
        <taxon>Vertebrata</taxon>
        <taxon>Euteleostomi</taxon>
        <taxon>Amphibia</taxon>
        <taxon>Batrachia</taxon>
        <taxon>Anura</taxon>
        <taxon>Neobatrachia</taxon>
        <taxon>Hyloidea</taxon>
        <taxon>Eleutherodactylidae</taxon>
        <taxon>Eleutherodactylinae</taxon>
        <taxon>Eleutherodactylus</taxon>
        <taxon>Eleutherodactylus</taxon>
    </lineage>
</organism>
<evidence type="ECO:0000259" key="3">
    <source>
        <dbReference type="PROSITE" id="PS50011"/>
    </source>
</evidence>